<feature type="transmembrane region" description="Helical" evidence="8">
    <location>
        <begin position="660"/>
        <end position="677"/>
    </location>
</feature>
<evidence type="ECO:0000259" key="10">
    <source>
        <dbReference type="Pfam" id="PF13967"/>
    </source>
</evidence>
<feature type="domain" description="CSC1/OSCA1-like 7TM region" evidence="9">
    <location>
        <begin position="442"/>
        <end position="716"/>
    </location>
</feature>
<dbReference type="AlphaFoldDB" id="A0A8K0SN97"/>
<keyword evidence="4 8" id="KW-0812">Transmembrane</keyword>
<name>A0A8K0SN97_9HYPO</name>
<dbReference type="EMBL" id="JAGPNK010000010">
    <property type="protein sequence ID" value="KAH7312448.1"/>
    <property type="molecule type" value="Genomic_DNA"/>
</dbReference>
<accession>A0A8K0SN97</accession>
<reference evidence="12" key="1">
    <citation type="journal article" date="2021" name="Nat. Commun.">
        <title>Genetic determinants of endophytism in the Arabidopsis root mycobiome.</title>
        <authorList>
            <person name="Mesny F."/>
            <person name="Miyauchi S."/>
            <person name="Thiergart T."/>
            <person name="Pickel B."/>
            <person name="Atanasova L."/>
            <person name="Karlsson M."/>
            <person name="Huettel B."/>
            <person name="Barry K.W."/>
            <person name="Haridas S."/>
            <person name="Chen C."/>
            <person name="Bauer D."/>
            <person name="Andreopoulos W."/>
            <person name="Pangilinan J."/>
            <person name="LaButti K."/>
            <person name="Riley R."/>
            <person name="Lipzen A."/>
            <person name="Clum A."/>
            <person name="Drula E."/>
            <person name="Henrissat B."/>
            <person name="Kohler A."/>
            <person name="Grigoriev I.V."/>
            <person name="Martin F.M."/>
            <person name="Hacquard S."/>
        </authorList>
    </citation>
    <scope>NUCLEOTIDE SEQUENCE</scope>
    <source>
        <strain evidence="12">MPI-CAGE-CH-0235</strain>
    </source>
</reference>
<gene>
    <name evidence="12" type="ORF">B0I35DRAFT_452380</name>
</gene>
<feature type="transmembrane region" description="Helical" evidence="8">
    <location>
        <begin position="724"/>
        <end position="744"/>
    </location>
</feature>
<comment type="similarity">
    <text evidence="2">Belongs to the CSC1 (TC 1.A.17) family.</text>
</comment>
<dbReference type="Pfam" id="PF13967">
    <property type="entry name" value="RSN1_TM"/>
    <property type="match status" value="1"/>
</dbReference>
<feature type="transmembrane region" description="Helical" evidence="8">
    <location>
        <begin position="446"/>
        <end position="470"/>
    </location>
</feature>
<evidence type="ECO:0000313" key="13">
    <source>
        <dbReference type="Proteomes" id="UP000813444"/>
    </source>
</evidence>
<dbReference type="InterPro" id="IPR032880">
    <property type="entry name" value="CSC1/OSCA1-like_N"/>
</dbReference>
<feature type="domain" description="CSC1/OSCA1-like cytosolic" evidence="11">
    <location>
        <begin position="222"/>
        <end position="431"/>
    </location>
</feature>
<evidence type="ECO:0000256" key="3">
    <source>
        <dbReference type="ARBA" id="ARBA00022448"/>
    </source>
</evidence>
<feature type="transmembrane region" description="Helical" evidence="8">
    <location>
        <begin position="111"/>
        <end position="130"/>
    </location>
</feature>
<evidence type="ECO:0000259" key="11">
    <source>
        <dbReference type="Pfam" id="PF14703"/>
    </source>
</evidence>
<evidence type="ECO:0008006" key="14">
    <source>
        <dbReference type="Google" id="ProtNLM"/>
    </source>
</evidence>
<feature type="region of interest" description="Disordered" evidence="7">
    <location>
        <begin position="293"/>
        <end position="336"/>
    </location>
</feature>
<comment type="caution">
    <text evidence="12">The sequence shown here is derived from an EMBL/GenBank/DDBJ whole genome shotgun (WGS) entry which is preliminary data.</text>
</comment>
<comment type="subcellular location">
    <subcellularLocation>
        <location evidence="1">Membrane</location>
        <topology evidence="1">Multi-pass membrane protein</topology>
    </subcellularLocation>
</comment>
<feature type="transmembrane region" description="Helical" evidence="8">
    <location>
        <begin position="633"/>
        <end position="654"/>
    </location>
</feature>
<feature type="transmembrane region" description="Helical" evidence="8">
    <location>
        <begin position="698"/>
        <end position="718"/>
    </location>
</feature>
<dbReference type="Pfam" id="PF02714">
    <property type="entry name" value="RSN1_7TM"/>
    <property type="match status" value="1"/>
</dbReference>
<evidence type="ECO:0000256" key="4">
    <source>
        <dbReference type="ARBA" id="ARBA00022692"/>
    </source>
</evidence>
<dbReference type="Proteomes" id="UP000813444">
    <property type="component" value="Unassembled WGS sequence"/>
</dbReference>
<dbReference type="GO" id="GO:0005227">
    <property type="term" value="F:calcium-activated cation channel activity"/>
    <property type="evidence" value="ECO:0007669"/>
    <property type="project" value="InterPro"/>
</dbReference>
<dbReference type="InterPro" id="IPR003864">
    <property type="entry name" value="CSC1/OSCA1-like_7TM"/>
</dbReference>
<organism evidence="12 13">
    <name type="scientific">Stachybotrys elegans</name>
    <dbReference type="NCBI Taxonomy" id="80388"/>
    <lineage>
        <taxon>Eukaryota</taxon>
        <taxon>Fungi</taxon>
        <taxon>Dikarya</taxon>
        <taxon>Ascomycota</taxon>
        <taxon>Pezizomycotina</taxon>
        <taxon>Sordariomycetes</taxon>
        <taxon>Hypocreomycetidae</taxon>
        <taxon>Hypocreales</taxon>
        <taxon>Stachybotryaceae</taxon>
        <taxon>Stachybotrys</taxon>
    </lineage>
</organism>
<dbReference type="InterPro" id="IPR045122">
    <property type="entry name" value="Csc1-like"/>
</dbReference>
<evidence type="ECO:0000256" key="2">
    <source>
        <dbReference type="ARBA" id="ARBA00007779"/>
    </source>
</evidence>
<proteinExistence type="inferred from homology"/>
<dbReference type="OrthoDB" id="1689567at2759"/>
<feature type="transmembrane region" description="Helical" evidence="8">
    <location>
        <begin position="180"/>
        <end position="200"/>
    </location>
</feature>
<evidence type="ECO:0000256" key="7">
    <source>
        <dbReference type="SAM" id="MobiDB-lite"/>
    </source>
</evidence>
<keyword evidence="3" id="KW-0813">Transport</keyword>
<feature type="compositionally biased region" description="Low complexity" evidence="7">
    <location>
        <begin position="295"/>
        <end position="304"/>
    </location>
</feature>
<dbReference type="InterPro" id="IPR027815">
    <property type="entry name" value="CSC1/OSCA1-like_cyt"/>
</dbReference>
<evidence type="ECO:0000256" key="1">
    <source>
        <dbReference type="ARBA" id="ARBA00004141"/>
    </source>
</evidence>
<dbReference type="PANTHER" id="PTHR13018:SF5">
    <property type="entry name" value="RE44586P"/>
    <property type="match status" value="1"/>
</dbReference>
<evidence type="ECO:0000313" key="12">
    <source>
        <dbReference type="EMBL" id="KAH7312448.1"/>
    </source>
</evidence>
<evidence type="ECO:0000256" key="8">
    <source>
        <dbReference type="SAM" id="Phobius"/>
    </source>
</evidence>
<evidence type="ECO:0000256" key="6">
    <source>
        <dbReference type="ARBA" id="ARBA00023136"/>
    </source>
</evidence>
<feature type="domain" description="CSC1/OSCA1-like N-terminal transmembrane" evidence="10">
    <location>
        <begin position="28"/>
        <end position="202"/>
    </location>
</feature>
<feature type="transmembrane region" description="Helical" evidence="8">
    <location>
        <begin position="490"/>
        <end position="517"/>
    </location>
</feature>
<feature type="transmembrane region" description="Helical" evidence="8">
    <location>
        <begin position="30"/>
        <end position="51"/>
    </location>
</feature>
<feature type="transmembrane region" description="Helical" evidence="8">
    <location>
        <begin position="538"/>
        <end position="559"/>
    </location>
</feature>
<feature type="transmembrane region" description="Helical" evidence="8">
    <location>
        <begin position="591"/>
        <end position="612"/>
    </location>
</feature>
<evidence type="ECO:0000259" key="9">
    <source>
        <dbReference type="Pfam" id="PF02714"/>
    </source>
</evidence>
<sequence>MRSLSGGKDDECPPEKYIIPASDKDVPVQLVLSLVLGVSAFLLFCILRPRWPALYAARKRRLDPRIGLPHLSKSFLGWTVQLYKITEEQVLASAGLDAFAFLAFFKMSIRLFALLTFLAAVIIAPINVHFRGTGPPFVNKSLFASWLSDSIEDSSYEPTQPTFDDTLQTLKETGLKDKSFLWSYSLFTYLFVGLTIYLINWETCRIIRYRQDYLGTQSTVTDRTFRMTGIPTDLRSEDRIKHLIEKLDIGTVESVTLCRHWQELDDIVEKRHVLLRKLEVAWAKLLKQQNKSSKADSSFTSSNSRPRNESLEAQSQRAEEEAGENGRLLGGEYSRPHVAEGERPQVTIRYGFLGLQSRKMDAIDYYEEKLRRIDAKVTEARKKTYPPTDMALVTMDTVAACQMFIQARIDPRPGRLLTKPTPSPSDLVWRNTYSPRGIRRLKSWSVTIFITVLTLVWIFPTAFLASFVSICTVKKFLPSFATWLSTHPIIQSLFQTGLPTLVVSLLNVAVPYLYDFLSNHQGMISQGDVELSVISKNFFFTFFNTFFVFAVTSTGFDFWSTLRKFLKDTSQIPEAIASDVERLSRFYTSFIILQGIGLMPFRILEVGSVFLAPFMRMMSKTPRDFAELKKPPVFQYGFYLPTSLLVFNLCIIYSVLRNGYIILFFGTVYFTLGYFTFKYMVLYAMDQPQHATGGAWRMICYRLVIGLLVFEVVMFGQIASLKAYFQSVVLLPLIPFTIWYSYYFKRRFEPLTRYIALRAVRSSEDPEDAEAVEEGFLDEGAPRPSQNLLRRGSTLDEDKEKGLRFLNPSLIAPLQQAWIYKDPPPSLTENGTEVEDDREPPHLILPNADSTLGIGESNVWIDRNV</sequence>
<dbReference type="GO" id="GO:0005886">
    <property type="term" value="C:plasma membrane"/>
    <property type="evidence" value="ECO:0007669"/>
    <property type="project" value="TreeGrafter"/>
</dbReference>
<keyword evidence="6 8" id="KW-0472">Membrane</keyword>
<dbReference type="PANTHER" id="PTHR13018">
    <property type="entry name" value="PROBABLE MEMBRANE PROTEIN DUF221-RELATED"/>
    <property type="match status" value="1"/>
</dbReference>
<keyword evidence="5 8" id="KW-1133">Transmembrane helix</keyword>
<keyword evidence="13" id="KW-1185">Reference proteome</keyword>
<dbReference type="Pfam" id="PF14703">
    <property type="entry name" value="PHM7_cyt"/>
    <property type="match status" value="1"/>
</dbReference>
<evidence type="ECO:0000256" key="5">
    <source>
        <dbReference type="ARBA" id="ARBA00022989"/>
    </source>
</evidence>
<protein>
    <recommendedName>
        <fullName evidence="14">CSC1/OSCA1-like 7TM region domain-containing protein</fullName>
    </recommendedName>
</protein>